<evidence type="ECO:0000256" key="5">
    <source>
        <dbReference type="ARBA" id="ARBA00022723"/>
    </source>
</evidence>
<evidence type="ECO:0000256" key="1">
    <source>
        <dbReference type="ARBA" id="ARBA00004167"/>
    </source>
</evidence>
<dbReference type="GO" id="GO:0005506">
    <property type="term" value="F:iron ion binding"/>
    <property type="evidence" value="ECO:0007669"/>
    <property type="project" value="InterPro"/>
</dbReference>
<evidence type="ECO:0000313" key="10">
    <source>
        <dbReference type="EMBL" id="KAF3588088.1"/>
    </source>
</evidence>
<evidence type="ECO:0000256" key="3">
    <source>
        <dbReference type="ARBA" id="ARBA00022617"/>
    </source>
</evidence>
<evidence type="ECO:0000256" key="7">
    <source>
        <dbReference type="ARBA" id="ARBA00023004"/>
    </source>
</evidence>
<keyword evidence="3 8" id="KW-0349">Heme</keyword>
<comment type="caution">
    <text evidence="10">The sequence shown here is derived from an EMBL/GenBank/DDBJ whole genome shotgun (WGS) entry which is preliminary data.</text>
</comment>
<keyword evidence="7 8" id="KW-0408">Iron</keyword>
<evidence type="ECO:0000256" key="6">
    <source>
        <dbReference type="ARBA" id="ARBA00022989"/>
    </source>
</evidence>
<dbReference type="GO" id="GO:0010295">
    <property type="term" value="F:(+)-abscisic acid 8'-hydroxylase activity"/>
    <property type="evidence" value="ECO:0007669"/>
    <property type="project" value="TreeGrafter"/>
</dbReference>
<keyword evidence="6" id="KW-1133">Transmembrane helix</keyword>
<dbReference type="InterPro" id="IPR001128">
    <property type="entry name" value="Cyt_P450"/>
</dbReference>
<gene>
    <name evidence="10" type="ORF">F2Q69_00031098</name>
</gene>
<keyword evidence="9" id="KW-0503">Monooxygenase</keyword>
<dbReference type="InterPro" id="IPR017972">
    <property type="entry name" value="Cyt_P450_CS"/>
</dbReference>
<evidence type="ECO:0000313" key="11">
    <source>
        <dbReference type="Proteomes" id="UP000712600"/>
    </source>
</evidence>
<protein>
    <submittedName>
        <fullName evidence="10">Uncharacterized protein</fullName>
    </submittedName>
</protein>
<dbReference type="PRINTS" id="PR00463">
    <property type="entry name" value="EP450I"/>
</dbReference>
<dbReference type="PROSITE" id="PS00086">
    <property type="entry name" value="CYTOCHROME_P450"/>
    <property type="match status" value="1"/>
</dbReference>
<dbReference type="PANTHER" id="PTHR24286">
    <property type="entry name" value="CYTOCHROME P450 26"/>
    <property type="match status" value="1"/>
</dbReference>
<keyword evidence="5 8" id="KW-0479">Metal-binding</keyword>
<dbReference type="EMBL" id="QGKX02000088">
    <property type="protein sequence ID" value="KAF3588088.1"/>
    <property type="molecule type" value="Genomic_DNA"/>
</dbReference>
<accession>A0A8S9S5Y9</accession>
<evidence type="ECO:0000256" key="2">
    <source>
        <dbReference type="ARBA" id="ARBA00010617"/>
    </source>
</evidence>
<dbReference type="Proteomes" id="UP000712600">
    <property type="component" value="Unassembled WGS sequence"/>
</dbReference>
<dbReference type="SUPFAM" id="SSF48264">
    <property type="entry name" value="Cytochrome P450"/>
    <property type="match status" value="1"/>
</dbReference>
<dbReference type="AlphaFoldDB" id="A0A8S9S5Y9"/>
<proteinExistence type="inferred from homology"/>
<dbReference type="Gene3D" id="1.10.630.10">
    <property type="entry name" value="Cytochrome P450"/>
    <property type="match status" value="1"/>
</dbReference>
<evidence type="ECO:0000256" key="9">
    <source>
        <dbReference type="RuleBase" id="RU000461"/>
    </source>
</evidence>
<keyword evidence="9" id="KW-0560">Oxidoreductase</keyword>
<dbReference type="PANTHER" id="PTHR24286:SF376">
    <property type="entry name" value="ABSCISIC ACID 8'-HYDROXYLASE 4"/>
    <property type="match status" value="1"/>
</dbReference>
<feature type="non-terminal residue" evidence="10">
    <location>
        <position position="1"/>
    </location>
</feature>
<organism evidence="10 11">
    <name type="scientific">Brassica cretica</name>
    <name type="common">Mustard</name>
    <dbReference type="NCBI Taxonomy" id="69181"/>
    <lineage>
        <taxon>Eukaryota</taxon>
        <taxon>Viridiplantae</taxon>
        <taxon>Streptophyta</taxon>
        <taxon>Embryophyta</taxon>
        <taxon>Tracheophyta</taxon>
        <taxon>Spermatophyta</taxon>
        <taxon>Magnoliopsida</taxon>
        <taxon>eudicotyledons</taxon>
        <taxon>Gunneridae</taxon>
        <taxon>Pentapetalae</taxon>
        <taxon>rosids</taxon>
        <taxon>malvids</taxon>
        <taxon>Brassicales</taxon>
        <taxon>Brassicaceae</taxon>
        <taxon>Brassiceae</taxon>
        <taxon>Brassica</taxon>
    </lineage>
</organism>
<dbReference type="InterPro" id="IPR036396">
    <property type="entry name" value="Cyt_P450_sf"/>
</dbReference>
<keyword evidence="4" id="KW-0812">Transmembrane</keyword>
<dbReference type="Pfam" id="PF00067">
    <property type="entry name" value="p450"/>
    <property type="match status" value="1"/>
</dbReference>
<dbReference type="GO" id="GO:0016020">
    <property type="term" value="C:membrane"/>
    <property type="evidence" value="ECO:0007669"/>
    <property type="project" value="UniProtKB-SubCell"/>
</dbReference>
<evidence type="ECO:0000256" key="8">
    <source>
        <dbReference type="PIRSR" id="PIRSR602401-1"/>
    </source>
</evidence>
<comment type="cofactor">
    <cofactor evidence="8">
        <name>heme</name>
        <dbReference type="ChEBI" id="CHEBI:30413"/>
    </cofactor>
</comment>
<reference evidence="10" key="1">
    <citation type="submission" date="2019-12" db="EMBL/GenBank/DDBJ databases">
        <title>Genome sequencing and annotation of Brassica cretica.</title>
        <authorList>
            <person name="Studholme D.J."/>
            <person name="Sarris P."/>
        </authorList>
    </citation>
    <scope>NUCLEOTIDE SEQUENCE</scope>
    <source>
        <strain evidence="10">PFS-109/04</strain>
        <tissue evidence="10">Leaf</tissue>
    </source>
</reference>
<comment type="subcellular location">
    <subcellularLocation>
        <location evidence="1">Membrane</location>
        <topology evidence="1">Single-pass membrane protein</topology>
    </subcellularLocation>
</comment>
<evidence type="ECO:0000256" key="4">
    <source>
        <dbReference type="ARBA" id="ARBA00022692"/>
    </source>
</evidence>
<comment type="similarity">
    <text evidence="2 9">Belongs to the cytochrome P450 family.</text>
</comment>
<feature type="binding site" description="axial binding residue" evidence="8">
    <location>
        <position position="97"/>
    </location>
    <ligand>
        <name>heme</name>
        <dbReference type="ChEBI" id="CHEBI:30413"/>
    </ligand>
    <ligandPart>
        <name>Fe</name>
        <dbReference type="ChEBI" id="CHEBI:18248"/>
    </ligandPart>
</feature>
<sequence length="142" mass="16511">VIVESLRMASIISFTFREAVVDVEYKEKYKTLISMILVTCMYTGHLIPKGWKVMPLFRNIHHNPKYFSNPEVFDPSRFEVNPKPNTFMPFGSGVHACPGNELAKLQILIFLHHLVSKFRQVSTLSIYYIIYTFKFHAPRSLV</sequence>
<name>A0A8S9S5Y9_BRACR</name>
<dbReference type="GO" id="GO:0016125">
    <property type="term" value="P:sterol metabolic process"/>
    <property type="evidence" value="ECO:0007669"/>
    <property type="project" value="TreeGrafter"/>
</dbReference>
<dbReference type="GO" id="GO:0020037">
    <property type="term" value="F:heme binding"/>
    <property type="evidence" value="ECO:0007669"/>
    <property type="project" value="InterPro"/>
</dbReference>
<keyword evidence="6" id="KW-0472">Membrane</keyword>
<dbReference type="InterPro" id="IPR002401">
    <property type="entry name" value="Cyt_P450_E_grp-I"/>
</dbReference>